<dbReference type="GO" id="GO:0042597">
    <property type="term" value="C:periplasmic space"/>
    <property type="evidence" value="ECO:0007669"/>
    <property type="project" value="InterPro"/>
</dbReference>
<dbReference type="Pfam" id="PF07813">
    <property type="entry name" value="LTXXQ"/>
    <property type="match status" value="2"/>
</dbReference>
<keyword evidence="2" id="KW-1185">Reference proteome</keyword>
<dbReference type="RefSeq" id="WP_164988391.1">
    <property type="nucleotide sequence ID" value="NZ_MZXW01000041.1"/>
</dbReference>
<dbReference type="Proteomes" id="UP000290819">
    <property type="component" value="Unassembled WGS sequence"/>
</dbReference>
<name>A0A4Q1UQI0_9BRAD</name>
<proteinExistence type="predicted"/>
<dbReference type="InterPro" id="IPR012899">
    <property type="entry name" value="LTXXQ"/>
</dbReference>
<evidence type="ECO:0008006" key="3">
    <source>
        <dbReference type="Google" id="ProtNLM"/>
    </source>
</evidence>
<organism evidence="1 2">
    <name type="scientific">Bradyrhizobium betae</name>
    <dbReference type="NCBI Taxonomy" id="244734"/>
    <lineage>
        <taxon>Bacteria</taxon>
        <taxon>Pseudomonadati</taxon>
        <taxon>Pseudomonadota</taxon>
        <taxon>Alphaproteobacteria</taxon>
        <taxon>Hyphomicrobiales</taxon>
        <taxon>Nitrobacteraceae</taxon>
        <taxon>Bradyrhizobium</taxon>
    </lineage>
</organism>
<comment type="caution">
    <text evidence="1">The sequence shown here is derived from an EMBL/GenBank/DDBJ whole genome shotgun (WGS) entry which is preliminary data.</text>
</comment>
<gene>
    <name evidence="1" type="ORF">B5V03_30180</name>
</gene>
<evidence type="ECO:0000313" key="2">
    <source>
        <dbReference type="Proteomes" id="UP000290819"/>
    </source>
</evidence>
<protein>
    <recommendedName>
        <fullName evidence="3">LTXXQ motif family protein</fullName>
    </recommendedName>
</protein>
<dbReference type="AlphaFoldDB" id="A0A4Q1UQI0"/>
<evidence type="ECO:0000313" key="1">
    <source>
        <dbReference type="EMBL" id="RXT39405.1"/>
    </source>
</evidence>
<sequence>MSGSRMRLALAGAALVIAAVLLPDRAEAQFGIRGGPLGVARFAVGHVIGMSRLRHARMAVRGGRYRSAALRSQDPRQDPRGAEREQMSNPYILRAALSAQAALSGWRGGRRPQGWWRHPDGSYGWAGPVFWPFAHDDLTNAVIFADTTSISLYGYGDIYAAIFAPYAATELAAYTAPQSRRARKIPSAQDICDVSDPTGFPADRIAAAVQLSELQRTALDDLRAAWLAARDSIRAACPTQVPATAADRLGLMRDRLEAMIKATDAIAPPLAKFVDLLDDGQKAKLDALANERRAALAAGQRKDARAEAACDPDNDPRYDVKVQRQYEQLVQQQWPASDIASTLKLDDTARARLDVLQDTTLRTMETLSACPTKAAATPQARLSAVKARLETMLQAVKGIGDALDDFEADLSDEQKAGFEAMGPKRGV</sequence>
<reference evidence="1 2" key="1">
    <citation type="submission" date="2017-03" db="EMBL/GenBank/DDBJ databases">
        <authorList>
            <person name="Safronova V.I."/>
            <person name="Sazanova A.L."/>
            <person name="Chirak E.R."/>
        </authorList>
    </citation>
    <scope>NUCLEOTIDE SEQUENCE [LARGE SCALE GENOMIC DNA]</scope>
    <source>
        <strain evidence="1 2">Opo-243</strain>
    </source>
</reference>
<accession>A0A4Q1UQI0</accession>
<dbReference type="EMBL" id="MZXW01000041">
    <property type="protein sequence ID" value="RXT39405.1"/>
    <property type="molecule type" value="Genomic_DNA"/>
</dbReference>